<gene>
    <name evidence="1" type="ORF">IHE45_10G020300</name>
</gene>
<protein>
    <submittedName>
        <fullName evidence="1">Uncharacterized protein</fullName>
    </submittedName>
</protein>
<organism evidence="1 2">
    <name type="scientific">Dioscorea alata</name>
    <name type="common">Purple yam</name>
    <dbReference type="NCBI Taxonomy" id="55571"/>
    <lineage>
        <taxon>Eukaryota</taxon>
        <taxon>Viridiplantae</taxon>
        <taxon>Streptophyta</taxon>
        <taxon>Embryophyta</taxon>
        <taxon>Tracheophyta</taxon>
        <taxon>Spermatophyta</taxon>
        <taxon>Magnoliopsida</taxon>
        <taxon>Liliopsida</taxon>
        <taxon>Dioscoreales</taxon>
        <taxon>Dioscoreaceae</taxon>
        <taxon>Dioscorea</taxon>
    </lineage>
</organism>
<accession>A0ACB7V9J2</accession>
<dbReference type="Proteomes" id="UP000827976">
    <property type="component" value="Chromosome 10"/>
</dbReference>
<evidence type="ECO:0000313" key="1">
    <source>
        <dbReference type="EMBL" id="KAH7670356.1"/>
    </source>
</evidence>
<keyword evidence="2" id="KW-1185">Reference proteome</keyword>
<name>A0ACB7V9J2_DIOAL</name>
<comment type="caution">
    <text evidence="1">The sequence shown here is derived from an EMBL/GenBank/DDBJ whole genome shotgun (WGS) entry which is preliminary data.</text>
</comment>
<reference evidence="2" key="1">
    <citation type="journal article" date="2022" name="Nat. Commun.">
        <title>Chromosome evolution and the genetic basis of agronomically important traits in greater yam.</title>
        <authorList>
            <person name="Bredeson J.V."/>
            <person name="Lyons J.B."/>
            <person name="Oniyinde I.O."/>
            <person name="Okereke N.R."/>
            <person name="Kolade O."/>
            <person name="Nnabue I."/>
            <person name="Nwadili C.O."/>
            <person name="Hribova E."/>
            <person name="Parker M."/>
            <person name="Nwogha J."/>
            <person name="Shu S."/>
            <person name="Carlson J."/>
            <person name="Kariba R."/>
            <person name="Muthemba S."/>
            <person name="Knop K."/>
            <person name="Barton G.J."/>
            <person name="Sherwood A.V."/>
            <person name="Lopez-Montes A."/>
            <person name="Asiedu R."/>
            <person name="Jamnadass R."/>
            <person name="Muchugi A."/>
            <person name="Goodstein D."/>
            <person name="Egesi C.N."/>
            <person name="Featherston J."/>
            <person name="Asfaw A."/>
            <person name="Simpson G.G."/>
            <person name="Dolezel J."/>
            <person name="Hendre P.S."/>
            <person name="Van Deynze A."/>
            <person name="Kumar P.L."/>
            <person name="Obidiegwu J.E."/>
            <person name="Bhattacharjee R."/>
            <person name="Rokhsar D.S."/>
        </authorList>
    </citation>
    <scope>NUCLEOTIDE SEQUENCE [LARGE SCALE GENOMIC DNA]</scope>
    <source>
        <strain evidence="2">cv. TDa95/00328</strain>
    </source>
</reference>
<evidence type="ECO:0000313" key="2">
    <source>
        <dbReference type="Proteomes" id="UP000827976"/>
    </source>
</evidence>
<proteinExistence type="predicted"/>
<sequence>MVSQEKRMRTLKMVVNLERRHVGEEAYFVGVCKGDREFMKC</sequence>
<dbReference type="EMBL" id="CM037020">
    <property type="protein sequence ID" value="KAH7670356.1"/>
    <property type="molecule type" value="Genomic_DNA"/>
</dbReference>